<dbReference type="InterPro" id="IPR001304">
    <property type="entry name" value="C-type_lectin-like"/>
</dbReference>
<dbReference type="PROSITE" id="PS50041">
    <property type="entry name" value="C_TYPE_LECTIN_2"/>
    <property type="match status" value="1"/>
</dbReference>
<name>A0A6P8I2E8_ACTTE</name>
<dbReference type="KEGG" id="aten:116297820"/>
<feature type="domain" description="C-type lectin" evidence="1">
    <location>
        <begin position="102"/>
        <end position="215"/>
    </location>
</feature>
<evidence type="ECO:0000313" key="2">
    <source>
        <dbReference type="Proteomes" id="UP000515163"/>
    </source>
</evidence>
<dbReference type="Proteomes" id="UP000515163">
    <property type="component" value="Unplaced"/>
</dbReference>
<organism evidence="2 3">
    <name type="scientific">Actinia tenebrosa</name>
    <name type="common">Australian red waratah sea anemone</name>
    <dbReference type="NCBI Taxonomy" id="6105"/>
    <lineage>
        <taxon>Eukaryota</taxon>
        <taxon>Metazoa</taxon>
        <taxon>Cnidaria</taxon>
        <taxon>Anthozoa</taxon>
        <taxon>Hexacorallia</taxon>
        <taxon>Actiniaria</taxon>
        <taxon>Actiniidae</taxon>
        <taxon>Actinia</taxon>
    </lineage>
</organism>
<gene>
    <name evidence="3" type="primary">LOC116297820</name>
</gene>
<keyword evidence="2" id="KW-1185">Reference proteome</keyword>
<dbReference type="InParanoid" id="A0A6P8I2E8"/>
<dbReference type="SMART" id="SM00034">
    <property type="entry name" value="CLECT"/>
    <property type="match status" value="1"/>
</dbReference>
<dbReference type="GeneID" id="116297820"/>
<dbReference type="RefSeq" id="XP_031561983.1">
    <property type="nucleotide sequence ID" value="XM_031706123.1"/>
</dbReference>
<dbReference type="Pfam" id="PF00059">
    <property type="entry name" value="Lectin_C"/>
    <property type="match status" value="1"/>
</dbReference>
<evidence type="ECO:0000313" key="3">
    <source>
        <dbReference type="RefSeq" id="XP_031561983.1"/>
    </source>
</evidence>
<dbReference type="AlphaFoldDB" id="A0A6P8I2E8"/>
<dbReference type="SUPFAM" id="SSF56436">
    <property type="entry name" value="C-type lectin-like"/>
    <property type="match status" value="1"/>
</dbReference>
<protein>
    <submittedName>
        <fullName evidence="3">Perlucin-like protein</fullName>
    </submittedName>
</protein>
<dbReference type="OrthoDB" id="5973476at2759"/>
<dbReference type="InterPro" id="IPR016187">
    <property type="entry name" value="CTDL_fold"/>
</dbReference>
<accession>A0A6P8I2E8</accession>
<proteinExistence type="predicted"/>
<sequence length="230" mass="25693">MGIPSTKWPLRNWQTLTASLQHTRPALAYGVPCPERTVSTISFGCFSAFKCFSRFSFSFIPRPPPETPCEEKPCKHQDKCIPFYTNNTYKCIPGCGQGWLQFDNNCYFFNHDPSKPAHWNDAANVCQLLGGHLVDIRNEYEWQFVKSNLKRAGDAYAQYIIGMTDAASEGHWKYTDGTAASFFKWNAGEPSGGTSENCGSIFSDANIGSYNDGSCTYNYGRFICKKGAGQ</sequence>
<dbReference type="PANTHER" id="PTHR22803">
    <property type="entry name" value="MANNOSE, PHOSPHOLIPASE, LECTIN RECEPTOR RELATED"/>
    <property type="match status" value="1"/>
</dbReference>
<dbReference type="CDD" id="cd00037">
    <property type="entry name" value="CLECT"/>
    <property type="match status" value="1"/>
</dbReference>
<dbReference type="Gene3D" id="3.10.100.10">
    <property type="entry name" value="Mannose-Binding Protein A, subunit A"/>
    <property type="match status" value="1"/>
</dbReference>
<dbReference type="InterPro" id="IPR016186">
    <property type="entry name" value="C-type_lectin-like/link_sf"/>
</dbReference>
<evidence type="ECO:0000259" key="1">
    <source>
        <dbReference type="PROSITE" id="PS50041"/>
    </source>
</evidence>
<dbReference type="InterPro" id="IPR050111">
    <property type="entry name" value="C-type_lectin/snaclec_domain"/>
</dbReference>
<reference evidence="3" key="1">
    <citation type="submission" date="2025-08" db="UniProtKB">
        <authorList>
            <consortium name="RefSeq"/>
        </authorList>
    </citation>
    <scope>IDENTIFICATION</scope>
    <source>
        <tissue evidence="3">Tentacle</tissue>
    </source>
</reference>